<evidence type="ECO:0000313" key="7">
    <source>
        <dbReference type="Proteomes" id="UP000290682"/>
    </source>
</evidence>
<dbReference type="PROSITE" id="PS50883">
    <property type="entry name" value="EAL"/>
    <property type="match status" value="1"/>
</dbReference>
<dbReference type="Pfam" id="PF00571">
    <property type="entry name" value="CBS"/>
    <property type="match status" value="1"/>
</dbReference>
<dbReference type="CDD" id="cd01949">
    <property type="entry name" value="GGDEF"/>
    <property type="match status" value="1"/>
</dbReference>
<organism evidence="6 7">
    <name type="scientific">Crenobacter cavernae</name>
    <dbReference type="NCBI Taxonomy" id="2290923"/>
    <lineage>
        <taxon>Bacteria</taxon>
        <taxon>Pseudomonadati</taxon>
        <taxon>Pseudomonadota</taxon>
        <taxon>Betaproteobacteria</taxon>
        <taxon>Neisseriales</taxon>
        <taxon>Neisseriaceae</taxon>
        <taxon>Crenobacter</taxon>
    </lineage>
</organism>
<dbReference type="PROSITE" id="PS51371">
    <property type="entry name" value="CBS"/>
    <property type="match status" value="1"/>
</dbReference>
<dbReference type="Gene3D" id="3.30.70.270">
    <property type="match status" value="1"/>
</dbReference>
<dbReference type="PANTHER" id="PTHR33121">
    <property type="entry name" value="CYCLIC DI-GMP PHOSPHODIESTERASE PDEF"/>
    <property type="match status" value="1"/>
</dbReference>
<keyword evidence="7" id="KW-1185">Reference proteome</keyword>
<keyword evidence="1" id="KW-0129">CBS domain</keyword>
<reference evidence="6 7" key="1">
    <citation type="submission" date="2018-10" db="EMBL/GenBank/DDBJ databases">
        <title>Draft genome of Fastidiocella sp. strain 375T, a bacterium isolated from a karstic cave dripping water.</title>
        <authorList>
            <person name="Coelho C."/>
            <person name="Verissimo A."/>
            <person name="Tiago I."/>
        </authorList>
    </citation>
    <scope>NUCLEOTIDE SEQUENCE [LARGE SCALE GENOMIC DNA]</scope>
    <source>
        <strain evidence="6 7">CAVE-375</strain>
    </source>
</reference>
<dbReference type="Pfam" id="PF00990">
    <property type="entry name" value="GGDEF"/>
    <property type="match status" value="1"/>
</dbReference>
<dbReference type="InterPro" id="IPR001633">
    <property type="entry name" value="EAL_dom"/>
</dbReference>
<dbReference type="SUPFAM" id="SSF141868">
    <property type="entry name" value="EAL domain-like"/>
    <property type="match status" value="1"/>
</dbReference>
<dbReference type="NCBIfam" id="TIGR00254">
    <property type="entry name" value="GGDEF"/>
    <property type="match status" value="1"/>
</dbReference>
<dbReference type="Proteomes" id="UP000290682">
    <property type="component" value="Unassembled WGS sequence"/>
</dbReference>
<dbReference type="SMART" id="SM00052">
    <property type="entry name" value="EAL"/>
    <property type="match status" value="1"/>
</dbReference>
<dbReference type="InterPro" id="IPR046342">
    <property type="entry name" value="CBS_dom_sf"/>
</dbReference>
<dbReference type="SMART" id="SM00267">
    <property type="entry name" value="GGDEF"/>
    <property type="match status" value="1"/>
</dbReference>
<dbReference type="PROSITE" id="PS50887">
    <property type="entry name" value="GGDEF"/>
    <property type="match status" value="1"/>
</dbReference>
<dbReference type="InterPro" id="IPR035919">
    <property type="entry name" value="EAL_sf"/>
</dbReference>
<feature type="domain" description="GGDEF" evidence="4">
    <location>
        <begin position="435"/>
        <end position="585"/>
    </location>
</feature>
<sequence length="585" mass="64656">MTDLAAGAAPRCTELELIIHERRLSPVFQPIVDLESGRILGYEGLIRGPSNSSLHSPVNLFSRAAECRLTLALDRACRRVTVERFAELQLPGRLFLNISPDSLLAPEHRRGETLAFVGLLGLSPERVVMELTETKPNAAYQALREATDHYRDDGFLIALDDLGEGFSNLRLWSELRPDFVKLDKHFVQNIHHDPLKEQFVRSLVDIARKSGARLVAEGIESVAELRTLRRLGVQYGQGYLIARPSPVPALELQASIDGVAWQSGRARLGQRQQPVARDLLVDVVPLPADAPTEEAYRRFAADAALFAIPVLESDVPVGLLRRHHLLESFARPFNRELYGKKPCRVMMDKQPLIVAADMNLHELSGLVVAAERRYLVDGFILAEDGRYLGMGTGYELMRKITELQISAARYANPLTGLPGNVPINETIDRLIEAEQPFMVAYVDLDHFKPFNDLYGYSAGDELIELVGRLLTDTADAERDFVGHVGGDDFVVLLQSQDWRERLEGAIAAFDAAVPDFFHGEHREAGGFEVVGRSGEVAFFPLTGVSIGALRVEAGRFPSHHEVASAAADAKHQAKKHSGSSLYAAE</sequence>
<proteinExistence type="predicted"/>
<dbReference type="PANTHER" id="PTHR33121:SF76">
    <property type="entry name" value="SIGNALING PROTEIN"/>
    <property type="match status" value="1"/>
</dbReference>
<dbReference type="SUPFAM" id="SSF55073">
    <property type="entry name" value="Nucleotide cyclase"/>
    <property type="match status" value="1"/>
</dbReference>
<dbReference type="EMBL" id="REGR01000004">
    <property type="protein sequence ID" value="RXZ44242.1"/>
    <property type="molecule type" value="Genomic_DNA"/>
</dbReference>
<name>A0ABY0FH67_9NEIS</name>
<dbReference type="InterPro" id="IPR000160">
    <property type="entry name" value="GGDEF_dom"/>
</dbReference>
<dbReference type="InterPro" id="IPR000644">
    <property type="entry name" value="CBS_dom"/>
</dbReference>
<feature type="domain" description="EAL" evidence="3">
    <location>
        <begin position="8"/>
        <end position="258"/>
    </location>
</feature>
<evidence type="ECO:0000259" key="5">
    <source>
        <dbReference type="PROSITE" id="PS51371"/>
    </source>
</evidence>
<dbReference type="InterPro" id="IPR029787">
    <property type="entry name" value="Nucleotide_cyclase"/>
</dbReference>
<comment type="caution">
    <text evidence="6">The sequence shown here is derived from an EMBL/GenBank/DDBJ whole genome shotgun (WGS) entry which is preliminary data.</text>
</comment>
<evidence type="ECO:0000256" key="2">
    <source>
        <dbReference type="SAM" id="MobiDB-lite"/>
    </source>
</evidence>
<evidence type="ECO:0000256" key="1">
    <source>
        <dbReference type="PROSITE-ProRule" id="PRU00703"/>
    </source>
</evidence>
<dbReference type="RefSeq" id="WP_129212463.1">
    <property type="nucleotide sequence ID" value="NZ_REGR01000004.1"/>
</dbReference>
<dbReference type="CDD" id="cd01948">
    <property type="entry name" value="EAL"/>
    <property type="match status" value="1"/>
</dbReference>
<feature type="region of interest" description="Disordered" evidence="2">
    <location>
        <begin position="562"/>
        <end position="585"/>
    </location>
</feature>
<dbReference type="Gene3D" id="3.20.20.450">
    <property type="entry name" value="EAL domain"/>
    <property type="match status" value="1"/>
</dbReference>
<evidence type="ECO:0000259" key="3">
    <source>
        <dbReference type="PROSITE" id="PS50883"/>
    </source>
</evidence>
<dbReference type="InterPro" id="IPR043128">
    <property type="entry name" value="Rev_trsase/Diguanyl_cyclase"/>
</dbReference>
<dbReference type="CDD" id="cd04598">
    <property type="entry name" value="CBS_pair_GGDEF_EAL"/>
    <property type="match status" value="1"/>
</dbReference>
<protein>
    <submittedName>
        <fullName evidence="6">GGDEF domain-containing protein</fullName>
    </submittedName>
</protein>
<dbReference type="Pfam" id="PF00563">
    <property type="entry name" value="EAL"/>
    <property type="match status" value="1"/>
</dbReference>
<evidence type="ECO:0000313" key="6">
    <source>
        <dbReference type="EMBL" id="RXZ44242.1"/>
    </source>
</evidence>
<evidence type="ECO:0000259" key="4">
    <source>
        <dbReference type="PROSITE" id="PS50887"/>
    </source>
</evidence>
<gene>
    <name evidence="6" type="ORF">EBB06_06815</name>
</gene>
<dbReference type="InterPro" id="IPR050706">
    <property type="entry name" value="Cyclic-di-GMP_PDE-like"/>
</dbReference>
<accession>A0ABY0FH67</accession>
<feature type="domain" description="CBS" evidence="5">
    <location>
        <begin position="279"/>
        <end position="336"/>
    </location>
</feature>
<dbReference type="SUPFAM" id="SSF54631">
    <property type="entry name" value="CBS-domain pair"/>
    <property type="match status" value="1"/>
</dbReference>